<evidence type="ECO:0000256" key="1">
    <source>
        <dbReference type="ARBA" id="ARBA00004429"/>
    </source>
</evidence>
<evidence type="ECO:0000256" key="5">
    <source>
        <dbReference type="ARBA" id="ARBA00022692"/>
    </source>
</evidence>
<keyword evidence="7 9" id="KW-0472">Membrane</keyword>
<evidence type="ECO:0000256" key="7">
    <source>
        <dbReference type="ARBA" id="ARBA00023136"/>
    </source>
</evidence>
<dbReference type="PANTHER" id="PTHR35011:SF4">
    <property type="entry name" value="SLL1102 PROTEIN"/>
    <property type="match status" value="1"/>
</dbReference>
<evidence type="ECO:0000259" key="10">
    <source>
        <dbReference type="Pfam" id="PF04290"/>
    </source>
</evidence>
<evidence type="ECO:0000256" key="2">
    <source>
        <dbReference type="ARBA" id="ARBA00022448"/>
    </source>
</evidence>
<comment type="function">
    <text evidence="9">Part of the tripartite ATP-independent periplasmic (TRAP) transport system.</text>
</comment>
<comment type="subunit">
    <text evidence="9">The complex comprises the extracytoplasmic solute receptor protein and the two transmembrane proteins.</text>
</comment>
<dbReference type="Pfam" id="PF04290">
    <property type="entry name" value="DctQ"/>
    <property type="match status" value="1"/>
</dbReference>
<protein>
    <recommendedName>
        <fullName evidence="9">TRAP transporter small permease protein</fullName>
    </recommendedName>
</protein>
<dbReference type="GO" id="GO:0005886">
    <property type="term" value="C:plasma membrane"/>
    <property type="evidence" value="ECO:0007669"/>
    <property type="project" value="UniProtKB-SubCell"/>
</dbReference>
<dbReference type="InterPro" id="IPR055348">
    <property type="entry name" value="DctQ"/>
</dbReference>
<sequence>MSTHTASLKPLALLAPVAVFATRVCGLAVLAMAVLITVDILVRSTLNTTLLSGGIGEISGYVLAIITAWGASSALLARAHVRIDTLQLLLPRRLGRLADVIAILAFFVASALLTYVAWSTFSRTASLGSHSMSPLAVPMVIPQGLWFAGLVFLTLVSAAVALAGCAAVLRRDNSAAHGLIGPRSIEEEVEEQTAALGPLGSGVSR</sequence>
<keyword evidence="4 9" id="KW-0997">Cell inner membrane</keyword>
<keyword evidence="2 9" id="KW-0813">Transport</keyword>
<comment type="subcellular location">
    <subcellularLocation>
        <location evidence="1 9">Cell inner membrane</location>
        <topology evidence="1 9">Multi-pass membrane protein</topology>
    </subcellularLocation>
</comment>
<reference evidence="11" key="2">
    <citation type="submission" date="2020-09" db="EMBL/GenBank/DDBJ databases">
        <authorList>
            <person name="Sun Q."/>
            <person name="Zhou Y."/>
        </authorList>
    </citation>
    <scope>NUCLEOTIDE SEQUENCE</scope>
    <source>
        <strain evidence="11">CGMCC 1.15493</strain>
    </source>
</reference>
<dbReference type="EMBL" id="BMJJ01000016">
    <property type="protein sequence ID" value="GGD39939.1"/>
    <property type="molecule type" value="Genomic_DNA"/>
</dbReference>
<evidence type="ECO:0000256" key="6">
    <source>
        <dbReference type="ARBA" id="ARBA00022989"/>
    </source>
</evidence>
<feature type="transmembrane region" description="Helical" evidence="9">
    <location>
        <begin position="12"/>
        <end position="38"/>
    </location>
</feature>
<comment type="similarity">
    <text evidence="8 9">Belongs to the TRAP transporter small permease family.</text>
</comment>
<evidence type="ECO:0000256" key="3">
    <source>
        <dbReference type="ARBA" id="ARBA00022475"/>
    </source>
</evidence>
<dbReference type="InterPro" id="IPR007387">
    <property type="entry name" value="TRAP_DctQ"/>
</dbReference>
<dbReference type="AlphaFoldDB" id="A0A917DIU9"/>
<feature type="domain" description="Tripartite ATP-independent periplasmic transporters DctQ component" evidence="10">
    <location>
        <begin position="32"/>
        <end position="161"/>
    </location>
</feature>
<comment type="caution">
    <text evidence="11">The sequence shown here is derived from an EMBL/GenBank/DDBJ whole genome shotgun (WGS) entry which is preliminary data.</text>
</comment>
<proteinExistence type="inferred from homology"/>
<keyword evidence="5 9" id="KW-0812">Transmembrane</keyword>
<name>A0A917DIU9_9HYPH</name>
<keyword evidence="12" id="KW-1185">Reference proteome</keyword>
<organism evidence="11 12">
    <name type="scientific">Aureimonas glaciei</name>
    <dbReference type="NCBI Taxonomy" id="1776957"/>
    <lineage>
        <taxon>Bacteria</taxon>
        <taxon>Pseudomonadati</taxon>
        <taxon>Pseudomonadota</taxon>
        <taxon>Alphaproteobacteria</taxon>
        <taxon>Hyphomicrobiales</taxon>
        <taxon>Aurantimonadaceae</taxon>
        <taxon>Aureimonas</taxon>
    </lineage>
</organism>
<reference evidence="11" key="1">
    <citation type="journal article" date="2014" name="Int. J. Syst. Evol. Microbiol.">
        <title>Complete genome sequence of Corynebacterium casei LMG S-19264T (=DSM 44701T), isolated from a smear-ripened cheese.</title>
        <authorList>
            <consortium name="US DOE Joint Genome Institute (JGI-PGF)"/>
            <person name="Walter F."/>
            <person name="Albersmeier A."/>
            <person name="Kalinowski J."/>
            <person name="Ruckert C."/>
        </authorList>
    </citation>
    <scope>NUCLEOTIDE SEQUENCE</scope>
    <source>
        <strain evidence="11">CGMCC 1.15493</strain>
    </source>
</reference>
<feature type="transmembrane region" description="Helical" evidence="9">
    <location>
        <begin position="97"/>
        <end position="118"/>
    </location>
</feature>
<evidence type="ECO:0000256" key="8">
    <source>
        <dbReference type="ARBA" id="ARBA00038436"/>
    </source>
</evidence>
<feature type="transmembrane region" description="Helical" evidence="9">
    <location>
        <begin position="58"/>
        <end position="77"/>
    </location>
</feature>
<dbReference type="Proteomes" id="UP000613160">
    <property type="component" value="Unassembled WGS sequence"/>
</dbReference>
<evidence type="ECO:0000313" key="12">
    <source>
        <dbReference type="Proteomes" id="UP000613160"/>
    </source>
</evidence>
<keyword evidence="3" id="KW-1003">Cell membrane</keyword>
<dbReference type="PANTHER" id="PTHR35011">
    <property type="entry name" value="2,3-DIKETO-L-GULONATE TRAP TRANSPORTER SMALL PERMEASE PROTEIN YIAM"/>
    <property type="match status" value="1"/>
</dbReference>
<evidence type="ECO:0000313" key="11">
    <source>
        <dbReference type="EMBL" id="GGD39939.1"/>
    </source>
</evidence>
<evidence type="ECO:0000256" key="4">
    <source>
        <dbReference type="ARBA" id="ARBA00022519"/>
    </source>
</evidence>
<accession>A0A917DIU9</accession>
<feature type="transmembrane region" description="Helical" evidence="9">
    <location>
        <begin position="145"/>
        <end position="169"/>
    </location>
</feature>
<gene>
    <name evidence="11" type="ORF">GCM10011335_48270</name>
</gene>
<dbReference type="GO" id="GO:0022857">
    <property type="term" value="F:transmembrane transporter activity"/>
    <property type="evidence" value="ECO:0007669"/>
    <property type="project" value="UniProtKB-UniRule"/>
</dbReference>
<dbReference type="RefSeq" id="WP_188855010.1">
    <property type="nucleotide sequence ID" value="NZ_BMJJ01000016.1"/>
</dbReference>
<evidence type="ECO:0000256" key="9">
    <source>
        <dbReference type="RuleBase" id="RU369079"/>
    </source>
</evidence>
<keyword evidence="6 9" id="KW-1133">Transmembrane helix</keyword>